<dbReference type="Proteomes" id="UP000825935">
    <property type="component" value="Chromosome 30"/>
</dbReference>
<name>A0A8T2R3Y6_CERRI</name>
<keyword evidence="4" id="KW-1185">Reference proteome</keyword>
<comment type="caution">
    <text evidence="3">The sequence shown here is derived from an EMBL/GenBank/DDBJ whole genome shotgun (WGS) entry which is preliminary data.</text>
</comment>
<gene>
    <name evidence="3" type="ORF">KP509_30G042300</name>
</gene>
<feature type="chain" id="PRO_5035735146" evidence="2">
    <location>
        <begin position="27"/>
        <end position="129"/>
    </location>
</feature>
<feature type="region of interest" description="Disordered" evidence="1">
    <location>
        <begin position="78"/>
        <end position="101"/>
    </location>
</feature>
<evidence type="ECO:0000313" key="4">
    <source>
        <dbReference type="Proteomes" id="UP000825935"/>
    </source>
</evidence>
<organism evidence="3 4">
    <name type="scientific">Ceratopteris richardii</name>
    <name type="common">Triangle waterfern</name>
    <dbReference type="NCBI Taxonomy" id="49495"/>
    <lineage>
        <taxon>Eukaryota</taxon>
        <taxon>Viridiplantae</taxon>
        <taxon>Streptophyta</taxon>
        <taxon>Embryophyta</taxon>
        <taxon>Tracheophyta</taxon>
        <taxon>Polypodiopsida</taxon>
        <taxon>Polypodiidae</taxon>
        <taxon>Polypodiales</taxon>
        <taxon>Pteridineae</taxon>
        <taxon>Pteridaceae</taxon>
        <taxon>Parkerioideae</taxon>
        <taxon>Ceratopteris</taxon>
    </lineage>
</organism>
<keyword evidence="2" id="KW-0732">Signal</keyword>
<evidence type="ECO:0000256" key="1">
    <source>
        <dbReference type="SAM" id="MobiDB-lite"/>
    </source>
</evidence>
<reference evidence="3" key="1">
    <citation type="submission" date="2021-08" db="EMBL/GenBank/DDBJ databases">
        <title>WGS assembly of Ceratopteris richardii.</title>
        <authorList>
            <person name="Marchant D.B."/>
            <person name="Chen G."/>
            <person name="Jenkins J."/>
            <person name="Shu S."/>
            <person name="Leebens-Mack J."/>
            <person name="Grimwood J."/>
            <person name="Schmutz J."/>
            <person name="Soltis P."/>
            <person name="Soltis D."/>
            <person name="Chen Z.-H."/>
        </authorList>
    </citation>
    <scope>NUCLEOTIDE SEQUENCE</scope>
    <source>
        <strain evidence="3">Whitten #5841</strain>
        <tissue evidence="3">Leaf</tissue>
    </source>
</reference>
<accession>A0A8T2R3Y6</accession>
<dbReference type="EMBL" id="CM035435">
    <property type="protein sequence ID" value="KAH7290315.1"/>
    <property type="molecule type" value="Genomic_DNA"/>
</dbReference>
<proteinExistence type="predicted"/>
<protein>
    <submittedName>
        <fullName evidence="3">Uncharacterized protein</fullName>
    </submittedName>
</protein>
<feature type="signal peptide" evidence="2">
    <location>
        <begin position="1"/>
        <end position="26"/>
    </location>
</feature>
<sequence>MELLQFTPPFLLFLTFISSSVHGALSVPAHLPPVHSARHLREEASFHHKKNEVHENVYVNSNDGDIYKLTQKVDRSMGYEEDNEKYAKEGRNGDDGDGLRDSKPFIIHHHRKRCKCFRGYDCKGHKCWF</sequence>
<evidence type="ECO:0000256" key="2">
    <source>
        <dbReference type="SAM" id="SignalP"/>
    </source>
</evidence>
<dbReference type="AlphaFoldDB" id="A0A8T2R3Y6"/>
<evidence type="ECO:0000313" key="3">
    <source>
        <dbReference type="EMBL" id="KAH7290315.1"/>
    </source>
</evidence>